<comment type="caution">
    <text evidence="1">The sequence shown here is derived from an EMBL/GenBank/DDBJ whole genome shotgun (WGS) entry which is preliminary data.</text>
</comment>
<name>A0AAV4MX69_CAEEX</name>
<dbReference type="Proteomes" id="UP001054945">
    <property type="component" value="Unassembled WGS sequence"/>
</dbReference>
<keyword evidence="2" id="KW-1185">Reference proteome</keyword>
<protein>
    <submittedName>
        <fullName evidence="1">Uncharacterized protein</fullName>
    </submittedName>
</protein>
<dbReference type="AlphaFoldDB" id="A0AAV4MX69"/>
<organism evidence="1 2">
    <name type="scientific">Caerostris extrusa</name>
    <name type="common">Bark spider</name>
    <name type="synonym">Caerostris bankana</name>
    <dbReference type="NCBI Taxonomy" id="172846"/>
    <lineage>
        <taxon>Eukaryota</taxon>
        <taxon>Metazoa</taxon>
        <taxon>Ecdysozoa</taxon>
        <taxon>Arthropoda</taxon>
        <taxon>Chelicerata</taxon>
        <taxon>Arachnida</taxon>
        <taxon>Araneae</taxon>
        <taxon>Araneomorphae</taxon>
        <taxon>Entelegynae</taxon>
        <taxon>Araneoidea</taxon>
        <taxon>Araneidae</taxon>
        <taxon>Caerostris</taxon>
    </lineage>
</organism>
<dbReference type="EMBL" id="BPLR01002639">
    <property type="protein sequence ID" value="GIX75957.1"/>
    <property type="molecule type" value="Genomic_DNA"/>
</dbReference>
<evidence type="ECO:0000313" key="2">
    <source>
        <dbReference type="Proteomes" id="UP001054945"/>
    </source>
</evidence>
<sequence>MSREKKCRASLWVLAEQQILKDSKVYWPAKSHGAGLDATARPAIHSSGDQFNEVFSFPFYLVCSSTEDGELWLWQNRGFQKAFNFKCRMKCPLKPQICTALASQNMREIPIYIELDSEWNTRPYTSANSEKFSKENPSKHERATRLAISFCYRHSILRGEIPQIIGFVSGKEV</sequence>
<gene>
    <name evidence="1" type="ORF">CEXT_429161</name>
</gene>
<reference evidence="1 2" key="1">
    <citation type="submission" date="2021-06" db="EMBL/GenBank/DDBJ databases">
        <title>Caerostris extrusa draft genome.</title>
        <authorList>
            <person name="Kono N."/>
            <person name="Arakawa K."/>
        </authorList>
    </citation>
    <scope>NUCLEOTIDE SEQUENCE [LARGE SCALE GENOMIC DNA]</scope>
</reference>
<proteinExistence type="predicted"/>
<evidence type="ECO:0000313" key="1">
    <source>
        <dbReference type="EMBL" id="GIX75957.1"/>
    </source>
</evidence>
<accession>A0AAV4MX69</accession>